<dbReference type="EMBL" id="MU250532">
    <property type="protein sequence ID" value="KAG7447398.1"/>
    <property type="molecule type" value="Genomic_DNA"/>
</dbReference>
<gene>
    <name evidence="1" type="ORF">BT62DRAFT_80565</name>
</gene>
<dbReference type="GeneID" id="66104639"/>
<organism evidence="1 2">
    <name type="scientific">Guyanagaster necrorhizus</name>
    <dbReference type="NCBI Taxonomy" id="856835"/>
    <lineage>
        <taxon>Eukaryota</taxon>
        <taxon>Fungi</taxon>
        <taxon>Dikarya</taxon>
        <taxon>Basidiomycota</taxon>
        <taxon>Agaricomycotina</taxon>
        <taxon>Agaricomycetes</taxon>
        <taxon>Agaricomycetidae</taxon>
        <taxon>Agaricales</taxon>
        <taxon>Marasmiineae</taxon>
        <taxon>Physalacriaceae</taxon>
        <taxon>Guyanagaster</taxon>
    </lineage>
</organism>
<accession>A0A9P7VVJ8</accession>
<dbReference type="OrthoDB" id="2993378at2759"/>
<keyword evidence="2" id="KW-1185">Reference proteome</keyword>
<evidence type="ECO:0000313" key="2">
    <source>
        <dbReference type="Proteomes" id="UP000812287"/>
    </source>
</evidence>
<dbReference type="RefSeq" id="XP_043040898.1">
    <property type="nucleotide sequence ID" value="XM_043182342.1"/>
</dbReference>
<dbReference type="AlphaFoldDB" id="A0A9P7VVJ8"/>
<reference evidence="1" key="1">
    <citation type="submission" date="2020-11" db="EMBL/GenBank/DDBJ databases">
        <title>Adaptations for nitrogen fixation in a non-lichenized fungal sporocarp promotes dispersal by wood-feeding termites.</title>
        <authorList>
            <consortium name="DOE Joint Genome Institute"/>
            <person name="Koch R.A."/>
            <person name="Yoon G."/>
            <person name="Arayal U."/>
            <person name="Lail K."/>
            <person name="Amirebrahimi M."/>
            <person name="Labutti K."/>
            <person name="Lipzen A."/>
            <person name="Riley R."/>
            <person name="Barry K."/>
            <person name="Henrissat B."/>
            <person name="Grigoriev I.V."/>
            <person name="Herr J.R."/>
            <person name="Aime M.C."/>
        </authorList>
    </citation>
    <scope>NUCLEOTIDE SEQUENCE</scope>
    <source>
        <strain evidence="1">MCA 3950</strain>
    </source>
</reference>
<sequence length="520" mass="59246">MRDHPHESGLDRLVRASLRFDVDAFYLWSVDGKKEKDQFSPGVYAELLCIWRLNGTLSPEEVAELVKTQLTFPGLHLQPIVWAYLLRRLPPFDVHDGLLQFFFRAIPSSYWHENYVPPPLFLARDGLKICLTGDSRDHDVVTLRMAVDTYLYPYVADVILRCFGAVEDSIFHSDPADEFPAPQDPRLCALLTIAGSSMQTVTIVDPYIDTFFETVIRDIGVYMGVGSSRLYDDPGYDKMPSFRLDCNRYAVLKLLYTLVSSEDFSGSTSMRSEDQSVLLVIFLRVLKSTFPRPRFLPDSEDWCTPYMASNFVRTAFQDNPWIIQSGRTYRPHFKQAAELATFFFQFPPVMEEVFSHVVSRRLLDPNRHNAYLADLPTIFDAFITALASNSGISQTSTDYLFESDNLFRACKALVSCDKADSLRRLALLRPANDPAWPECLQRLDTISEQWPSFMEKHACTITGFREFIEGGCVGDYGLGGCSSGRAPDKEKHLMGLRLMMKSPQKHWHRLRRPLSSGVTV</sequence>
<proteinExistence type="predicted"/>
<comment type="caution">
    <text evidence="1">The sequence shown here is derived from an EMBL/GenBank/DDBJ whole genome shotgun (WGS) entry which is preliminary data.</text>
</comment>
<protein>
    <submittedName>
        <fullName evidence="1">Uncharacterized protein</fullName>
    </submittedName>
</protein>
<dbReference type="Proteomes" id="UP000812287">
    <property type="component" value="Unassembled WGS sequence"/>
</dbReference>
<evidence type="ECO:0000313" key="1">
    <source>
        <dbReference type="EMBL" id="KAG7447398.1"/>
    </source>
</evidence>
<name>A0A9P7VVJ8_9AGAR</name>